<reference evidence="13" key="1">
    <citation type="submission" date="2012-12" db="EMBL/GenBank/DDBJ databases">
        <authorList>
            <person name="Hellsten U."/>
            <person name="Grimwood J."/>
            <person name="Chapman J.A."/>
            <person name="Shapiro H."/>
            <person name="Aerts A."/>
            <person name="Otillar R.P."/>
            <person name="Terry A.Y."/>
            <person name="Boore J.L."/>
            <person name="Simakov O."/>
            <person name="Marletaz F."/>
            <person name="Cho S.-J."/>
            <person name="Edsinger-Gonzales E."/>
            <person name="Havlak P."/>
            <person name="Kuo D.-H."/>
            <person name="Larsson T."/>
            <person name="Lv J."/>
            <person name="Arendt D."/>
            <person name="Savage R."/>
            <person name="Osoegawa K."/>
            <person name="de Jong P."/>
            <person name="Lindberg D.R."/>
            <person name="Seaver E.C."/>
            <person name="Weisblat D.A."/>
            <person name="Putnam N.H."/>
            <person name="Grigoriev I.V."/>
            <person name="Rokhsar D.S."/>
        </authorList>
    </citation>
    <scope>NUCLEOTIDE SEQUENCE</scope>
</reference>
<dbReference type="PANTHER" id="PTHR22763">
    <property type="entry name" value="RING ZINC FINGER PROTEIN"/>
    <property type="match status" value="1"/>
</dbReference>
<dbReference type="GO" id="GO:0016020">
    <property type="term" value="C:membrane"/>
    <property type="evidence" value="ECO:0007669"/>
    <property type="project" value="UniProtKB-SubCell"/>
</dbReference>
<dbReference type="SUPFAM" id="SSF57850">
    <property type="entry name" value="RING/U-box"/>
    <property type="match status" value="1"/>
</dbReference>
<dbReference type="GO" id="GO:0061630">
    <property type="term" value="F:ubiquitin protein ligase activity"/>
    <property type="evidence" value="ECO:0000318"/>
    <property type="project" value="GO_Central"/>
</dbReference>
<evidence type="ECO:0000256" key="9">
    <source>
        <dbReference type="SAM" id="Phobius"/>
    </source>
</evidence>
<evidence type="ECO:0000256" key="4">
    <source>
        <dbReference type="ARBA" id="ARBA00022771"/>
    </source>
</evidence>
<dbReference type="eggNOG" id="KOG0802">
    <property type="taxonomic scope" value="Eukaryota"/>
</dbReference>
<dbReference type="Proteomes" id="UP000015101">
    <property type="component" value="Unassembled WGS sequence"/>
</dbReference>
<feature type="transmembrane region" description="Helical" evidence="9">
    <location>
        <begin position="47"/>
        <end position="64"/>
    </location>
</feature>
<feature type="transmembrane region" description="Helical" evidence="9">
    <location>
        <begin position="179"/>
        <end position="199"/>
    </location>
</feature>
<reference evidence="12" key="3">
    <citation type="submission" date="2015-06" db="UniProtKB">
        <authorList>
            <consortium name="EnsemblMetazoa"/>
        </authorList>
    </citation>
    <scope>IDENTIFICATION</scope>
</reference>
<keyword evidence="3" id="KW-0479">Metal-binding</keyword>
<dbReference type="EMBL" id="KB096742">
    <property type="protein sequence ID" value="ESO02051.1"/>
    <property type="molecule type" value="Genomic_DNA"/>
</dbReference>
<dbReference type="InterPro" id="IPR013083">
    <property type="entry name" value="Znf_RING/FYVE/PHD"/>
</dbReference>
<dbReference type="Pfam" id="PF13705">
    <property type="entry name" value="TRC8_N"/>
    <property type="match status" value="1"/>
</dbReference>
<reference evidence="11 13" key="2">
    <citation type="journal article" date="2013" name="Nature">
        <title>Insights into bilaterian evolution from three spiralian genomes.</title>
        <authorList>
            <person name="Simakov O."/>
            <person name="Marletaz F."/>
            <person name="Cho S.J."/>
            <person name="Edsinger-Gonzales E."/>
            <person name="Havlak P."/>
            <person name="Hellsten U."/>
            <person name="Kuo D.H."/>
            <person name="Larsson T."/>
            <person name="Lv J."/>
            <person name="Arendt D."/>
            <person name="Savage R."/>
            <person name="Osoegawa K."/>
            <person name="de Jong P."/>
            <person name="Grimwood J."/>
            <person name="Chapman J.A."/>
            <person name="Shapiro H."/>
            <person name="Aerts A."/>
            <person name="Otillar R.P."/>
            <person name="Terry A.Y."/>
            <person name="Boore J.L."/>
            <person name="Grigoriev I.V."/>
            <person name="Lindberg D.R."/>
            <person name="Seaver E.C."/>
            <person name="Weisblat D.A."/>
            <person name="Putnam N.H."/>
            <person name="Rokhsar D.S."/>
        </authorList>
    </citation>
    <scope>NUCLEOTIDE SEQUENCE</scope>
</reference>
<feature type="transmembrane region" description="Helical" evidence="9">
    <location>
        <begin position="6"/>
        <end position="26"/>
    </location>
</feature>
<dbReference type="OrthoDB" id="4348522at2759"/>
<dbReference type="AlphaFoldDB" id="T1FYA2"/>
<evidence type="ECO:0000313" key="13">
    <source>
        <dbReference type="Proteomes" id="UP000015101"/>
    </source>
</evidence>
<evidence type="ECO:0000256" key="2">
    <source>
        <dbReference type="ARBA" id="ARBA00022692"/>
    </source>
</evidence>
<gene>
    <name evidence="12" type="primary">20213800</name>
    <name evidence="11" type="ORF">HELRODRAFT_65586</name>
</gene>
<dbReference type="InParanoid" id="T1FYA2"/>
<evidence type="ECO:0000256" key="7">
    <source>
        <dbReference type="ARBA" id="ARBA00023136"/>
    </source>
</evidence>
<dbReference type="GO" id="GO:0012505">
    <property type="term" value="C:endomembrane system"/>
    <property type="evidence" value="ECO:0000318"/>
    <property type="project" value="GO_Central"/>
</dbReference>
<keyword evidence="2 9" id="KW-0812">Transmembrane</keyword>
<evidence type="ECO:0000313" key="12">
    <source>
        <dbReference type="EnsemblMetazoa" id="HelroP65586"/>
    </source>
</evidence>
<keyword evidence="5" id="KW-0862">Zinc</keyword>
<dbReference type="EnsemblMetazoa" id="HelroT65586">
    <property type="protein sequence ID" value="HelroP65586"/>
    <property type="gene ID" value="HelroG65586"/>
</dbReference>
<dbReference type="SMART" id="SM00184">
    <property type="entry name" value="RING"/>
    <property type="match status" value="1"/>
</dbReference>
<dbReference type="HOGENOM" id="CLU_047467_0_0_1"/>
<dbReference type="RefSeq" id="XP_009019459.1">
    <property type="nucleotide sequence ID" value="XM_009021211.1"/>
</dbReference>
<feature type="transmembrane region" description="Helical" evidence="9">
    <location>
        <begin position="205"/>
        <end position="225"/>
    </location>
</feature>
<feature type="transmembrane region" description="Helical" evidence="9">
    <location>
        <begin position="149"/>
        <end position="167"/>
    </location>
</feature>
<dbReference type="Pfam" id="PF13639">
    <property type="entry name" value="zf-RING_2"/>
    <property type="match status" value="1"/>
</dbReference>
<organism evidence="12 13">
    <name type="scientific">Helobdella robusta</name>
    <name type="common">Californian leech</name>
    <dbReference type="NCBI Taxonomy" id="6412"/>
    <lineage>
        <taxon>Eukaryota</taxon>
        <taxon>Metazoa</taxon>
        <taxon>Spiralia</taxon>
        <taxon>Lophotrochozoa</taxon>
        <taxon>Annelida</taxon>
        <taxon>Clitellata</taxon>
        <taxon>Hirudinea</taxon>
        <taxon>Rhynchobdellida</taxon>
        <taxon>Glossiphoniidae</taxon>
        <taxon>Helobdella</taxon>
    </lineage>
</organism>
<evidence type="ECO:0000313" key="11">
    <source>
        <dbReference type="EMBL" id="ESO02051.1"/>
    </source>
</evidence>
<keyword evidence="13" id="KW-1185">Reference proteome</keyword>
<dbReference type="InterPro" id="IPR025754">
    <property type="entry name" value="TRC8_N_dom"/>
</dbReference>
<evidence type="ECO:0000256" key="6">
    <source>
        <dbReference type="ARBA" id="ARBA00022989"/>
    </source>
</evidence>
<dbReference type="GO" id="GO:0008270">
    <property type="term" value="F:zinc ion binding"/>
    <property type="evidence" value="ECO:0007669"/>
    <property type="project" value="UniProtKB-KW"/>
</dbReference>
<evidence type="ECO:0000256" key="3">
    <source>
        <dbReference type="ARBA" id="ARBA00022723"/>
    </source>
</evidence>
<feature type="transmembrane region" description="Helical" evidence="9">
    <location>
        <begin position="109"/>
        <end position="129"/>
    </location>
</feature>
<feature type="domain" description="RING-type" evidence="10">
    <location>
        <begin position="266"/>
        <end position="306"/>
    </location>
</feature>
<accession>T1FYA2</accession>
<keyword evidence="6 9" id="KW-1133">Transmembrane helix</keyword>
<comment type="subcellular location">
    <subcellularLocation>
        <location evidence="1">Membrane</location>
        <topology evidence="1">Multi-pass membrane protein</topology>
    </subcellularLocation>
</comment>
<name>T1FYA2_HELRO</name>
<keyword evidence="7 9" id="KW-0472">Membrane</keyword>
<dbReference type="OMA" id="MHAYVNI"/>
<evidence type="ECO:0000256" key="5">
    <source>
        <dbReference type="ARBA" id="ARBA00022833"/>
    </source>
</evidence>
<sequence length="312" mass="35965">MVDKSTRTYVSLLCLTSVLSLVTFHVGKVFMKWVGTSREEDQHLGDMVSALFMLLAIQTGLPLLNPSKRLIRLYYNLSLTFLASMHYIHSMMHYKLQTLTLISFSLIHLRQLILAFFLFTVTSFFLIHQWSNNVASTWLLSVLAFGSELIVKIVFSVFIYIFILIDVRTRFAGEKTDDYVYYMTFLGKLIEFLFGLFLFGNGVWMVLFESAGLLRVVIMCAHLYFNIWKEAKQLYTTCSKKREVATKVAILKTASIDLIKNYNDICAICYSNLELHVVKVTSCKHLFHESCLCKWIPLSDACPVCHRCVFNV</sequence>
<dbReference type="EMBL" id="AMQM01000780">
    <property type="status" value="NOT_ANNOTATED_CDS"/>
    <property type="molecule type" value="Genomic_DNA"/>
</dbReference>
<dbReference type="PROSITE" id="PS50089">
    <property type="entry name" value="ZF_RING_2"/>
    <property type="match status" value="1"/>
</dbReference>
<protein>
    <recommendedName>
        <fullName evidence="10">RING-type domain-containing protein</fullName>
    </recommendedName>
</protein>
<dbReference type="Gene3D" id="3.30.40.10">
    <property type="entry name" value="Zinc/RING finger domain, C3HC4 (zinc finger)"/>
    <property type="match status" value="1"/>
</dbReference>
<dbReference type="STRING" id="6412.T1FYA2"/>
<dbReference type="GeneID" id="20213800"/>
<dbReference type="InterPro" id="IPR050731">
    <property type="entry name" value="HRD1_E3_ubiq-ligases"/>
</dbReference>
<evidence type="ECO:0000259" key="10">
    <source>
        <dbReference type="PROSITE" id="PS50089"/>
    </source>
</evidence>
<dbReference type="KEGG" id="hro:HELRODRAFT_65586"/>
<evidence type="ECO:0000256" key="1">
    <source>
        <dbReference type="ARBA" id="ARBA00004141"/>
    </source>
</evidence>
<keyword evidence="4 8" id="KW-0863">Zinc-finger</keyword>
<dbReference type="CTD" id="20213800"/>
<dbReference type="InterPro" id="IPR001841">
    <property type="entry name" value="Znf_RING"/>
</dbReference>
<dbReference type="GO" id="GO:0043161">
    <property type="term" value="P:proteasome-mediated ubiquitin-dependent protein catabolic process"/>
    <property type="evidence" value="ECO:0000318"/>
    <property type="project" value="GO_Central"/>
</dbReference>
<dbReference type="PANTHER" id="PTHR22763:SF190">
    <property type="entry name" value="RING FINGER PROTEIN 24"/>
    <property type="match status" value="1"/>
</dbReference>
<evidence type="ECO:0000256" key="8">
    <source>
        <dbReference type="PROSITE-ProRule" id="PRU00175"/>
    </source>
</evidence>
<proteinExistence type="predicted"/>